<reference evidence="8" key="2">
    <citation type="submission" date="2014-05" db="EMBL/GenBank/DDBJ databases">
        <title>Draft genome sequence of Virgibacillus massiliensis Vm-5.</title>
        <authorList>
            <person name="Khelaifia S."/>
            <person name="Croce O."/>
            <person name="Lagier J.C."/>
            <person name="Raoult D."/>
        </authorList>
    </citation>
    <scope>NUCLEOTIDE SEQUENCE [LARGE SCALE GENOMIC DNA]</scope>
    <source>
        <strain evidence="8">Vm-5</strain>
    </source>
</reference>
<dbReference type="EMBL" id="CCDP010000001">
    <property type="protein sequence ID" value="CDQ38437.1"/>
    <property type="molecule type" value="Genomic_DNA"/>
</dbReference>
<feature type="chain" id="PRO_5039712681" evidence="6">
    <location>
        <begin position="22"/>
        <end position="418"/>
    </location>
</feature>
<keyword evidence="1" id="KW-1003">Cell membrane</keyword>
<dbReference type="Pfam" id="PF01547">
    <property type="entry name" value="SBP_bac_1"/>
    <property type="match status" value="1"/>
</dbReference>
<evidence type="ECO:0000313" key="8">
    <source>
        <dbReference type="Proteomes" id="UP000028875"/>
    </source>
</evidence>
<dbReference type="eggNOG" id="COG1653">
    <property type="taxonomic scope" value="Bacteria"/>
</dbReference>
<organism evidence="7 8">
    <name type="scientific">Virgibacillus massiliensis</name>
    <dbReference type="NCBI Taxonomy" id="1462526"/>
    <lineage>
        <taxon>Bacteria</taxon>
        <taxon>Bacillati</taxon>
        <taxon>Bacillota</taxon>
        <taxon>Bacilli</taxon>
        <taxon>Bacillales</taxon>
        <taxon>Bacillaceae</taxon>
        <taxon>Virgibacillus</taxon>
    </lineage>
</organism>
<keyword evidence="3" id="KW-0472">Membrane</keyword>
<proteinExistence type="predicted"/>
<keyword evidence="5" id="KW-0449">Lipoprotein</keyword>
<dbReference type="InterPro" id="IPR050490">
    <property type="entry name" value="Bact_solute-bd_prot1"/>
</dbReference>
<evidence type="ECO:0000256" key="6">
    <source>
        <dbReference type="SAM" id="SignalP"/>
    </source>
</evidence>
<dbReference type="RefSeq" id="WP_038242384.1">
    <property type="nucleotide sequence ID" value="NZ_BNER01000001.1"/>
</dbReference>
<dbReference type="PANTHER" id="PTHR43649">
    <property type="entry name" value="ARABINOSE-BINDING PROTEIN-RELATED"/>
    <property type="match status" value="1"/>
</dbReference>
<gene>
    <name evidence="7" type="primary">yesO</name>
    <name evidence="7" type="ORF">BN990_00707</name>
</gene>
<reference evidence="7 8" key="1">
    <citation type="submission" date="2014-03" db="EMBL/GenBank/DDBJ databases">
        <authorList>
            <person name="Urmite Genomes U."/>
        </authorList>
    </citation>
    <scope>NUCLEOTIDE SEQUENCE [LARGE SCALE GENOMIC DNA]</scope>
    <source>
        <strain evidence="7 8">Vm-5</strain>
    </source>
</reference>
<dbReference type="CDD" id="cd13585">
    <property type="entry name" value="PBP2_TMBP_like"/>
    <property type="match status" value="1"/>
</dbReference>
<dbReference type="PROSITE" id="PS51257">
    <property type="entry name" value="PROKAR_LIPOPROTEIN"/>
    <property type="match status" value="1"/>
</dbReference>
<protein>
    <submittedName>
        <fullName evidence="7">Putative ABC transporter substrate-binding protein YesO</fullName>
    </submittedName>
</protein>
<name>A0A024Q850_9BACI</name>
<evidence type="ECO:0000256" key="5">
    <source>
        <dbReference type="ARBA" id="ARBA00023288"/>
    </source>
</evidence>
<dbReference type="Proteomes" id="UP000028875">
    <property type="component" value="Unassembled WGS sequence"/>
</dbReference>
<keyword evidence="4" id="KW-0564">Palmitate</keyword>
<evidence type="ECO:0000256" key="4">
    <source>
        <dbReference type="ARBA" id="ARBA00023139"/>
    </source>
</evidence>
<dbReference type="Gene3D" id="3.40.190.10">
    <property type="entry name" value="Periplasmic binding protein-like II"/>
    <property type="match status" value="1"/>
</dbReference>
<accession>A0A024Q850</accession>
<dbReference type="SUPFAM" id="SSF53850">
    <property type="entry name" value="Periplasmic binding protein-like II"/>
    <property type="match status" value="1"/>
</dbReference>
<comment type="caution">
    <text evidence="7">The sequence shown here is derived from an EMBL/GenBank/DDBJ whole genome shotgun (WGS) entry which is preliminary data.</text>
</comment>
<dbReference type="InterPro" id="IPR006059">
    <property type="entry name" value="SBP"/>
</dbReference>
<evidence type="ECO:0000313" key="7">
    <source>
        <dbReference type="EMBL" id="CDQ38437.1"/>
    </source>
</evidence>
<keyword evidence="8" id="KW-1185">Reference proteome</keyword>
<feature type="signal peptide" evidence="6">
    <location>
        <begin position="1"/>
        <end position="21"/>
    </location>
</feature>
<dbReference type="STRING" id="1462526.BN990_00707"/>
<dbReference type="PANTHER" id="PTHR43649:SF33">
    <property type="entry name" value="POLYGALACTURONAN_RHAMNOGALACTURONAN-BINDING PROTEIN YTCQ"/>
    <property type="match status" value="1"/>
</dbReference>
<evidence type="ECO:0000256" key="1">
    <source>
        <dbReference type="ARBA" id="ARBA00022475"/>
    </source>
</evidence>
<keyword evidence="2 6" id="KW-0732">Signal</keyword>
<dbReference type="OrthoDB" id="9763054at2"/>
<sequence precursor="true">MRRVWGIIILLGFLIAVSACSQEEDATADGESTITYAYWDKNQEDMLKGIVQEFNQEYPNIHVKLELTPYDQYFTKLDAAATGGGLPDVFWMNGPNFVKYASNDMLEPINEYIEEDNLDLSPYPEGLLGLYQYEKTTYALPKDYDTVGLWYNKELFDKAGVSYPDETWKWEDLVDASQKLTNPDKDIYGVAAYIQDAQASYFNTILANNGYVISEDKKESGFDDPNTIEGLQKYHDLIHKHEVSPTHAQMETTEAASMFESGKVAMLFQASYMIPQFKANEYTNENVDVALLPEMKKRANVIHGLGNVIAKNSANKAAAWEFVKFLSSEKAATMQAESGIIPAYEGTQDAWLKSTPNFNLQAFLDMAEVAEPYPVSKDTDKWSSIIQDNLAKAWSGQMTVEEASEVIDKEMEKVLEEE</sequence>
<evidence type="ECO:0000256" key="2">
    <source>
        <dbReference type="ARBA" id="ARBA00022729"/>
    </source>
</evidence>
<dbReference type="AlphaFoldDB" id="A0A024Q850"/>
<evidence type="ECO:0000256" key="3">
    <source>
        <dbReference type="ARBA" id="ARBA00023136"/>
    </source>
</evidence>